<keyword evidence="1" id="KW-0175">Coiled coil</keyword>
<evidence type="ECO:0000256" key="2">
    <source>
        <dbReference type="SAM" id="MobiDB-lite"/>
    </source>
</evidence>
<feature type="transmembrane region" description="Helical" evidence="3">
    <location>
        <begin position="89"/>
        <end position="111"/>
    </location>
</feature>
<name>A0A9P4TS15_9PLEO</name>
<proteinExistence type="predicted"/>
<organism evidence="4 5">
    <name type="scientific">Lojkania enalia</name>
    <dbReference type="NCBI Taxonomy" id="147567"/>
    <lineage>
        <taxon>Eukaryota</taxon>
        <taxon>Fungi</taxon>
        <taxon>Dikarya</taxon>
        <taxon>Ascomycota</taxon>
        <taxon>Pezizomycotina</taxon>
        <taxon>Dothideomycetes</taxon>
        <taxon>Pleosporomycetidae</taxon>
        <taxon>Pleosporales</taxon>
        <taxon>Pleosporales incertae sedis</taxon>
        <taxon>Lojkania</taxon>
    </lineage>
</organism>
<sequence length="581" mass="66263">MRPANFPIIRIHLAKRIFRPPNGSLVEAPVPRQFSHRPPRLLILSQASLRPQLPFLNSPIQYLANGQIPRFLSISASQKKFIKRTAHLTAYYTVVIFMWSTWLTLVCFFFLSERQERRFPSPYEWSIISRLRFRRAKWWQVPENNEDQAFPNYARIYSEFEKVLKRLEDPKKDGEGIFEQDEGGILVPGVGKAGFDVTAKSREWQQGYWEVLMGMGAAAERMEGWVTDSRRRNIWSPEFIASPSNPRPKATLPGMPLPPPEDEQRPVTEPPETFYLKILTSKGFTTSQKLQAALAYADWLSFKKLADSAEEMYRWGLDIAIAGLPTNDPASVIDPKTSVLSSTAPKETITPNLVYAATSLATHLASNSNIKAALPVYISVLRARLSADIAPYSEPRIPRDYSVMGVFLNYFDKYPYPPLPPTGDEPLLRREEEMCDEAVLKNYIGEILFATAGSSTQRLQALNWIREAVSNSTTAQRFDIVALDAALRKKCQTCEEVGLESWGKIMTFLAAEAREKRDKATSGGLTGLLWKIWGTKELKSKVQDLEDEEEGVVERLHKLRRKMLKEEWDAEEKKYARTFVF</sequence>
<dbReference type="OrthoDB" id="5408102at2759"/>
<keyword evidence="3" id="KW-1133">Transmembrane helix</keyword>
<keyword evidence="3" id="KW-0812">Transmembrane</keyword>
<feature type="coiled-coil region" evidence="1">
    <location>
        <begin position="535"/>
        <end position="562"/>
    </location>
</feature>
<keyword evidence="3" id="KW-0472">Membrane</keyword>
<feature type="region of interest" description="Disordered" evidence="2">
    <location>
        <begin position="238"/>
        <end position="267"/>
    </location>
</feature>
<evidence type="ECO:0000256" key="1">
    <source>
        <dbReference type="SAM" id="Coils"/>
    </source>
</evidence>
<evidence type="ECO:0000256" key="3">
    <source>
        <dbReference type="SAM" id="Phobius"/>
    </source>
</evidence>
<evidence type="ECO:0000313" key="4">
    <source>
        <dbReference type="EMBL" id="KAF2270999.1"/>
    </source>
</evidence>
<keyword evidence="5" id="KW-1185">Reference proteome</keyword>
<dbReference type="AlphaFoldDB" id="A0A9P4TS15"/>
<evidence type="ECO:0008006" key="6">
    <source>
        <dbReference type="Google" id="ProtNLM"/>
    </source>
</evidence>
<protein>
    <recommendedName>
        <fullName evidence="6">MFS maltose permease</fullName>
    </recommendedName>
</protein>
<dbReference type="EMBL" id="ML986578">
    <property type="protein sequence ID" value="KAF2270999.1"/>
    <property type="molecule type" value="Genomic_DNA"/>
</dbReference>
<dbReference type="Proteomes" id="UP000800093">
    <property type="component" value="Unassembled WGS sequence"/>
</dbReference>
<comment type="caution">
    <text evidence="4">The sequence shown here is derived from an EMBL/GenBank/DDBJ whole genome shotgun (WGS) entry which is preliminary data.</text>
</comment>
<evidence type="ECO:0000313" key="5">
    <source>
        <dbReference type="Proteomes" id="UP000800093"/>
    </source>
</evidence>
<accession>A0A9P4TS15</accession>
<reference evidence="5" key="1">
    <citation type="journal article" date="2020" name="Stud. Mycol.">
        <title>101 Dothideomycetes genomes: A test case for predicting lifestyles and emergence of pathogens.</title>
        <authorList>
            <person name="Haridas S."/>
            <person name="Albert R."/>
            <person name="Binder M."/>
            <person name="Bloem J."/>
            <person name="LaButti K."/>
            <person name="Salamov A."/>
            <person name="Andreopoulos B."/>
            <person name="Baker S."/>
            <person name="Barry K."/>
            <person name="Bills G."/>
            <person name="Bluhm B."/>
            <person name="Cannon C."/>
            <person name="Castanera R."/>
            <person name="Culley D."/>
            <person name="Daum C."/>
            <person name="Ezra D."/>
            <person name="Gonzalez J."/>
            <person name="Henrissat B."/>
            <person name="Kuo A."/>
            <person name="Liang C."/>
            <person name="Lipzen A."/>
            <person name="Lutzoni F."/>
            <person name="Magnuson J."/>
            <person name="Mondo S."/>
            <person name="Nolan M."/>
            <person name="Ohm R."/>
            <person name="Pangilinan J."/>
            <person name="Park H.-J."/>
            <person name="Ramirez L."/>
            <person name="Alfaro M."/>
            <person name="Sun H."/>
            <person name="Tritt A."/>
            <person name="Yoshinaga Y."/>
            <person name="Zwiers L.-H."/>
            <person name="Turgeon B."/>
            <person name="Goodwin S."/>
            <person name="Spatafora J."/>
            <person name="Crous P."/>
            <person name="Grigoriev I."/>
        </authorList>
    </citation>
    <scope>NUCLEOTIDE SEQUENCE [LARGE SCALE GENOMIC DNA]</scope>
    <source>
        <strain evidence="5">CBS 304.66</strain>
    </source>
</reference>
<gene>
    <name evidence="4" type="ORF">CC78DRAFT_506460</name>
</gene>